<feature type="region of interest" description="Disordered" evidence="8">
    <location>
        <begin position="311"/>
        <end position="355"/>
    </location>
</feature>
<proteinExistence type="predicted"/>
<keyword evidence="12" id="KW-1185">Reference proteome</keyword>
<evidence type="ECO:0000256" key="8">
    <source>
        <dbReference type="SAM" id="MobiDB-lite"/>
    </source>
</evidence>
<dbReference type="Gene3D" id="3.30.40.10">
    <property type="entry name" value="Zinc/RING finger domain, C3HC4 (zinc finger)"/>
    <property type="match status" value="1"/>
</dbReference>
<evidence type="ECO:0000256" key="3">
    <source>
        <dbReference type="ARBA" id="ARBA00022723"/>
    </source>
</evidence>
<sequence length="541" mass="58832">MEQRRVPTINDLRVKLCYICREEERYDAPPLRPPHTSRTPPAPESPPRTWTHPCTCTLIAHESCLLRWIASSQSTRSRAPHALKCPQCGVGYELTSWKPWALRVLDAGNWGAGVLGRCVGVGSLTVLVVGFGTGMYILSTAYGAYALREFLGNEMFDLLLTDDPTNWPWHSFINLPLIPLALIVSRLPLKSPMAPLVPVLLAWPTSAPVRAPGEPYAIDTVGGGRKDVFPLLPQWPPPPLVLGLFVFPMVRETYKRVFSQFSRWVLDSGHGGAAGEGQGGRGEREREEMHRALMGALNDDEPFLRIRVNANIDEDDDDPPPAPVPRPNPANPNPNPNPANAANAQGEDGPDAAAAAAAAENTIRVSGTSIGRLIGGALIIPRISSFMGNLLLRLSKHSVVLRKLLAVRPPLRARGVPASLFASGARVGGVGGVGGAAALMLPPALFGGKSWAEMGALRRMGVVGVMGLSAVWRGSYMWAECDPVWWRNSLGLGLFSVAKDCLHLLHLYLTKRELESRRVKNRSFEGVDVRELDLIDPRAYS</sequence>
<reference evidence="11 12" key="1">
    <citation type="submission" date="2014-04" db="EMBL/GenBank/DDBJ databases">
        <title>Evolutionary Origins and Diversification of the Mycorrhizal Mutualists.</title>
        <authorList>
            <consortium name="DOE Joint Genome Institute"/>
            <consortium name="Mycorrhizal Genomics Consortium"/>
            <person name="Kohler A."/>
            <person name="Kuo A."/>
            <person name="Nagy L.G."/>
            <person name="Floudas D."/>
            <person name="Copeland A."/>
            <person name="Barry K.W."/>
            <person name="Cichocki N."/>
            <person name="Veneault-Fourrey C."/>
            <person name="LaButti K."/>
            <person name="Lindquist E.A."/>
            <person name="Lipzen A."/>
            <person name="Lundell T."/>
            <person name="Morin E."/>
            <person name="Murat C."/>
            <person name="Riley R."/>
            <person name="Ohm R."/>
            <person name="Sun H."/>
            <person name="Tunlid A."/>
            <person name="Henrissat B."/>
            <person name="Grigoriev I.V."/>
            <person name="Hibbett D.S."/>
            <person name="Martin F."/>
        </authorList>
    </citation>
    <scope>NUCLEOTIDE SEQUENCE [LARGE SCALE GENOMIC DNA]</scope>
    <source>
        <strain evidence="11 12">MD-312</strain>
    </source>
</reference>
<dbReference type="SMART" id="SM00744">
    <property type="entry name" value="RINGv"/>
    <property type="match status" value="1"/>
</dbReference>
<dbReference type="InterPro" id="IPR013083">
    <property type="entry name" value="Znf_RING/FYVE/PHD"/>
</dbReference>
<accession>A0A0C9W999</accession>
<dbReference type="OrthoDB" id="5817083at2759"/>
<protein>
    <recommendedName>
        <fullName evidence="10">RING-CH-type domain-containing protein</fullName>
    </recommendedName>
</protein>
<evidence type="ECO:0000313" key="12">
    <source>
        <dbReference type="Proteomes" id="UP000053820"/>
    </source>
</evidence>
<gene>
    <name evidence="11" type="ORF">HYDPIDRAFT_28699</name>
</gene>
<keyword evidence="6 9" id="KW-1133">Transmembrane helix</keyword>
<dbReference type="AlphaFoldDB" id="A0A0C9W999"/>
<evidence type="ECO:0000259" key="10">
    <source>
        <dbReference type="PROSITE" id="PS51292"/>
    </source>
</evidence>
<feature type="compositionally biased region" description="Pro residues" evidence="8">
    <location>
        <begin position="320"/>
        <end position="337"/>
    </location>
</feature>
<dbReference type="GO" id="GO:0008270">
    <property type="term" value="F:zinc ion binding"/>
    <property type="evidence" value="ECO:0007669"/>
    <property type="project" value="UniProtKB-KW"/>
</dbReference>
<dbReference type="PANTHER" id="PTHR46283">
    <property type="entry name" value="E3 UBIQUITIN-PROTEIN LIGASE MARCH5"/>
    <property type="match status" value="1"/>
</dbReference>
<feature type="region of interest" description="Disordered" evidence="8">
    <location>
        <begin position="29"/>
        <end position="49"/>
    </location>
</feature>
<evidence type="ECO:0000313" key="11">
    <source>
        <dbReference type="EMBL" id="KIJ64263.1"/>
    </source>
</evidence>
<evidence type="ECO:0000256" key="6">
    <source>
        <dbReference type="ARBA" id="ARBA00022989"/>
    </source>
</evidence>
<evidence type="ECO:0000256" key="7">
    <source>
        <dbReference type="ARBA" id="ARBA00023136"/>
    </source>
</evidence>
<dbReference type="GO" id="GO:0016020">
    <property type="term" value="C:membrane"/>
    <property type="evidence" value="ECO:0007669"/>
    <property type="project" value="UniProtKB-SubCell"/>
</dbReference>
<feature type="domain" description="RING-CH-type" evidence="10">
    <location>
        <begin position="9"/>
        <end position="95"/>
    </location>
</feature>
<keyword evidence="7 9" id="KW-0472">Membrane</keyword>
<dbReference type="HOGENOM" id="CLU_547413_0_0_1"/>
<evidence type="ECO:0000256" key="4">
    <source>
        <dbReference type="ARBA" id="ARBA00022771"/>
    </source>
</evidence>
<evidence type="ECO:0000256" key="2">
    <source>
        <dbReference type="ARBA" id="ARBA00022692"/>
    </source>
</evidence>
<dbReference type="Proteomes" id="UP000053820">
    <property type="component" value="Unassembled WGS sequence"/>
</dbReference>
<keyword evidence="4" id="KW-0863">Zinc-finger</keyword>
<evidence type="ECO:0000256" key="5">
    <source>
        <dbReference type="ARBA" id="ARBA00022833"/>
    </source>
</evidence>
<keyword evidence="2 9" id="KW-0812">Transmembrane</keyword>
<keyword evidence="5" id="KW-0862">Zinc</keyword>
<keyword evidence="3" id="KW-0479">Metal-binding</keyword>
<evidence type="ECO:0000256" key="9">
    <source>
        <dbReference type="SAM" id="Phobius"/>
    </source>
</evidence>
<dbReference type="PROSITE" id="PS51292">
    <property type="entry name" value="ZF_RING_CH"/>
    <property type="match status" value="1"/>
</dbReference>
<evidence type="ECO:0000256" key="1">
    <source>
        <dbReference type="ARBA" id="ARBA00004141"/>
    </source>
</evidence>
<name>A0A0C9W999_9AGAM</name>
<feature type="transmembrane region" description="Helical" evidence="9">
    <location>
        <begin position="124"/>
        <end position="147"/>
    </location>
</feature>
<dbReference type="EMBL" id="KN839847">
    <property type="protein sequence ID" value="KIJ64263.1"/>
    <property type="molecule type" value="Genomic_DNA"/>
</dbReference>
<dbReference type="InterPro" id="IPR011016">
    <property type="entry name" value="Znf_RING-CH"/>
</dbReference>
<comment type="subcellular location">
    <subcellularLocation>
        <location evidence="1">Membrane</location>
        <topology evidence="1">Multi-pass membrane protein</topology>
    </subcellularLocation>
</comment>
<organism evidence="11 12">
    <name type="scientific">Hydnomerulius pinastri MD-312</name>
    <dbReference type="NCBI Taxonomy" id="994086"/>
    <lineage>
        <taxon>Eukaryota</taxon>
        <taxon>Fungi</taxon>
        <taxon>Dikarya</taxon>
        <taxon>Basidiomycota</taxon>
        <taxon>Agaricomycotina</taxon>
        <taxon>Agaricomycetes</taxon>
        <taxon>Agaricomycetidae</taxon>
        <taxon>Boletales</taxon>
        <taxon>Boletales incertae sedis</taxon>
        <taxon>Leucogyrophana</taxon>
    </lineage>
</organism>